<name>A0A9X3YIF7_9GAMM</name>
<accession>A0A9X3YIF7</accession>
<evidence type="ECO:0000256" key="1">
    <source>
        <dbReference type="SAM" id="SignalP"/>
    </source>
</evidence>
<sequence>MIRRLLALLALAAAPLAGAAPTIGLVDGQPAAFSVPGGALWTPYYFDVGDTGQQLVVDLVNNGAGDTDLLLRYGSPFPDLTEGGAIPDFDLLLRYAHYRGISANGSESIAVQRSNSIPLRSGRWYIAVVNGAAAAQNVQLTARINASAAARGITFAFDQPGADCNVAPWNDTTPATPIDGNNGTTLGQQRRNALIYAGSRLSGEIQSPVDVTVRACWKAQGGSPTEGATIAYAGPQTFVLDGNDFPLPYLPEKYTWYAIGEAVRQAGTTRCGAVGGDCGTPDIEATFNSDIDPPSNVINRPFYYGFTGASKPNRTIDFVTTSMHELTHGLGFVGLVNVDRTQGPVGTRATSGNGTAYDDAFGKQLVAVNTADRTYKPFLGNATSDADRAAALVSNNGLRWAAAEAVNSPENDNRGQAVPDNFPLMFAPCDRDDASQPCATNPGSTLSHTVQTGDLMNAFDNGESIREMGLALPMLHALGWANTPATPPLYGTPIPSNWFDRAHNGHGIDFQLFDRDPVNGDRYFVIFYTYDANGVPEWYQGFGRVVDGVFVGGKESHGISLQRVIYNAALRRSELDPTVAGTIEIDFNQAENSPTCRSRDRSGAPRLAVMSWSLRSETGRWCMEPAIDASARSTPDFGGHWWAGNGDSGWGMELFTLKGGAQPLLVGYLYYPDGLGNSRWAVVPVTPVDLANTATINLQEITTGFCRSCTPPSQAQTRNVGTIRFKLTQPVRADPPSTANTVTIDLAVPGTNIRFTRTNAPISLLSQVNQ</sequence>
<organism evidence="2 3">
    <name type="scientific">Tahibacter soli</name>
    <dbReference type="NCBI Taxonomy" id="2983605"/>
    <lineage>
        <taxon>Bacteria</taxon>
        <taxon>Pseudomonadati</taxon>
        <taxon>Pseudomonadota</taxon>
        <taxon>Gammaproteobacteria</taxon>
        <taxon>Lysobacterales</taxon>
        <taxon>Rhodanobacteraceae</taxon>
        <taxon>Tahibacter</taxon>
    </lineage>
</organism>
<proteinExistence type="predicted"/>
<feature type="signal peptide" evidence="1">
    <location>
        <begin position="1"/>
        <end position="19"/>
    </location>
</feature>
<keyword evidence="1" id="KW-0732">Signal</keyword>
<dbReference type="RefSeq" id="WP_272841784.1">
    <property type="nucleotide sequence ID" value="NZ_JAOVZO020000003.1"/>
</dbReference>
<dbReference type="AlphaFoldDB" id="A0A9X3YIF7"/>
<protein>
    <submittedName>
        <fullName evidence="2">Uncharacterized protein</fullName>
    </submittedName>
</protein>
<keyword evidence="3" id="KW-1185">Reference proteome</keyword>
<dbReference type="Proteomes" id="UP001139971">
    <property type="component" value="Unassembled WGS sequence"/>
</dbReference>
<reference evidence="2" key="1">
    <citation type="submission" date="2023-02" db="EMBL/GenBank/DDBJ databases">
        <title>Tahibacter soli sp. nov. isolated from soil.</title>
        <authorList>
            <person name="Baek J.H."/>
            <person name="Lee J.K."/>
            <person name="Choi D.G."/>
            <person name="Jeon C.O."/>
        </authorList>
    </citation>
    <scope>NUCLEOTIDE SEQUENCE</scope>
    <source>
        <strain evidence="2">BL</strain>
    </source>
</reference>
<dbReference type="EMBL" id="JAOVZO020000003">
    <property type="protein sequence ID" value="MDC8011770.1"/>
    <property type="molecule type" value="Genomic_DNA"/>
</dbReference>
<feature type="chain" id="PRO_5040939302" evidence="1">
    <location>
        <begin position="20"/>
        <end position="770"/>
    </location>
</feature>
<dbReference type="Gene3D" id="2.60.120.380">
    <property type="match status" value="1"/>
</dbReference>
<evidence type="ECO:0000313" key="2">
    <source>
        <dbReference type="EMBL" id="MDC8011770.1"/>
    </source>
</evidence>
<comment type="caution">
    <text evidence="2">The sequence shown here is derived from an EMBL/GenBank/DDBJ whole genome shotgun (WGS) entry which is preliminary data.</text>
</comment>
<gene>
    <name evidence="2" type="ORF">OD750_004335</name>
</gene>
<evidence type="ECO:0000313" key="3">
    <source>
        <dbReference type="Proteomes" id="UP001139971"/>
    </source>
</evidence>